<keyword evidence="2" id="KW-0732">Signal</keyword>
<gene>
    <name evidence="3" type="ORF">BU16DRAFT_538121</name>
</gene>
<evidence type="ECO:0000256" key="1">
    <source>
        <dbReference type="SAM" id="MobiDB-lite"/>
    </source>
</evidence>
<feature type="signal peptide" evidence="2">
    <location>
        <begin position="1"/>
        <end position="19"/>
    </location>
</feature>
<protein>
    <submittedName>
        <fullName evidence="3">Uncharacterized protein</fullName>
    </submittedName>
</protein>
<organism evidence="3 4">
    <name type="scientific">Lophium mytilinum</name>
    <dbReference type="NCBI Taxonomy" id="390894"/>
    <lineage>
        <taxon>Eukaryota</taxon>
        <taxon>Fungi</taxon>
        <taxon>Dikarya</taxon>
        <taxon>Ascomycota</taxon>
        <taxon>Pezizomycotina</taxon>
        <taxon>Dothideomycetes</taxon>
        <taxon>Pleosporomycetidae</taxon>
        <taxon>Mytilinidiales</taxon>
        <taxon>Mytilinidiaceae</taxon>
        <taxon>Lophium</taxon>
    </lineage>
</organism>
<evidence type="ECO:0000313" key="4">
    <source>
        <dbReference type="Proteomes" id="UP000799750"/>
    </source>
</evidence>
<dbReference type="EMBL" id="MU004187">
    <property type="protein sequence ID" value="KAF2497002.1"/>
    <property type="molecule type" value="Genomic_DNA"/>
</dbReference>
<dbReference type="AlphaFoldDB" id="A0A6A6QY11"/>
<feature type="chain" id="PRO_5025655318" evidence="2">
    <location>
        <begin position="20"/>
        <end position="104"/>
    </location>
</feature>
<name>A0A6A6QY11_9PEZI</name>
<accession>A0A6A6QY11</accession>
<reference evidence="3" key="1">
    <citation type="journal article" date="2020" name="Stud. Mycol.">
        <title>101 Dothideomycetes genomes: a test case for predicting lifestyles and emergence of pathogens.</title>
        <authorList>
            <person name="Haridas S."/>
            <person name="Albert R."/>
            <person name="Binder M."/>
            <person name="Bloem J."/>
            <person name="Labutti K."/>
            <person name="Salamov A."/>
            <person name="Andreopoulos B."/>
            <person name="Baker S."/>
            <person name="Barry K."/>
            <person name="Bills G."/>
            <person name="Bluhm B."/>
            <person name="Cannon C."/>
            <person name="Castanera R."/>
            <person name="Culley D."/>
            <person name="Daum C."/>
            <person name="Ezra D."/>
            <person name="Gonzalez J."/>
            <person name="Henrissat B."/>
            <person name="Kuo A."/>
            <person name="Liang C."/>
            <person name="Lipzen A."/>
            <person name="Lutzoni F."/>
            <person name="Magnuson J."/>
            <person name="Mondo S."/>
            <person name="Nolan M."/>
            <person name="Ohm R."/>
            <person name="Pangilinan J."/>
            <person name="Park H.-J."/>
            <person name="Ramirez L."/>
            <person name="Alfaro M."/>
            <person name="Sun H."/>
            <person name="Tritt A."/>
            <person name="Yoshinaga Y."/>
            <person name="Zwiers L.-H."/>
            <person name="Turgeon B."/>
            <person name="Goodwin S."/>
            <person name="Spatafora J."/>
            <person name="Crous P."/>
            <person name="Grigoriev I."/>
        </authorList>
    </citation>
    <scope>NUCLEOTIDE SEQUENCE</scope>
    <source>
        <strain evidence="3">CBS 269.34</strain>
    </source>
</reference>
<dbReference type="OrthoDB" id="10311414at2759"/>
<feature type="region of interest" description="Disordered" evidence="1">
    <location>
        <begin position="81"/>
        <end position="104"/>
    </location>
</feature>
<sequence>MRLSLYIIPLVVFLSAALAFPTPEGSATVDADENVGNSWHERNIANKVSRAKVDADEAVGNSWHEQDIGNRVSRAELDADEQVGNSWHERNPANTIEVSTGRRA</sequence>
<proteinExistence type="predicted"/>
<dbReference type="Proteomes" id="UP000799750">
    <property type="component" value="Unassembled WGS sequence"/>
</dbReference>
<evidence type="ECO:0000313" key="3">
    <source>
        <dbReference type="EMBL" id="KAF2497002.1"/>
    </source>
</evidence>
<evidence type="ECO:0000256" key="2">
    <source>
        <dbReference type="SAM" id="SignalP"/>
    </source>
</evidence>
<keyword evidence="4" id="KW-1185">Reference proteome</keyword>